<dbReference type="EMBL" id="BQFW01000010">
    <property type="protein sequence ID" value="GJJ75162.1"/>
    <property type="molecule type" value="Genomic_DNA"/>
</dbReference>
<evidence type="ECO:0000313" key="2">
    <source>
        <dbReference type="EMBL" id="GJJ75162.1"/>
    </source>
</evidence>
<dbReference type="Proteomes" id="UP000827284">
    <property type="component" value="Unassembled WGS sequence"/>
</dbReference>
<proteinExistence type="predicted"/>
<feature type="signal peptide" evidence="1">
    <location>
        <begin position="1"/>
        <end position="18"/>
    </location>
</feature>
<evidence type="ECO:0000256" key="1">
    <source>
        <dbReference type="SAM" id="SignalP"/>
    </source>
</evidence>
<evidence type="ECO:0000313" key="3">
    <source>
        <dbReference type="Proteomes" id="UP000827284"/>
    </source>
</evidence>
<dbReference type="AlphaFoldDB" id="A0A9P3HEJ0"/>
<accession>A0A9P3HEJ0</accession>
<reference evidence="2" key="1">
    <citation type="submission" date="2021-11" db="EMBL/GenBank/DDBJ databases">
        <authorList>
            <person name="Herlambang A."/>
            <person name="Guo Y."/>
            <person name="Takashima Y."/>
            <person name="Nishizawa T."/>
        </authorList>
    </citation>
    <scope>NUCLEOTIDE SEQUENCE</scope>
    <source>
        <strain evidence="2">E1425</strain>
    </source>
</reference>
<keyword evidence="3" id="KW-1185">Reference proteome</keyword>
<name>A0A9P3HEJ0_9FUNG</name>
<protein>
    <submittedName>
        <fullName evidence="2">Uncharacterized protein</fullName>
    </submittedName>
</protein>
<feature type="chain" id="PRO_5040309361" evidence="1">
    <location>
        <begin position="19"/>
        <end position="95"/>
    </location>
</feature>
<gene>
    <name evidence="2" type="ORF">EMPS_07520</name>
</gene>
<organism evidence="2 3">
    <name type="scientific">Entomortierella parvispora</name>
    <dbReference type="NCBI Taxonomy" id="205924"/>
    <lineage>
        <taxon>Eukaryota</taxon>
        <taxon>Fungi</taxon>
        <taxon>Fungi incertae sedis</taxon>
        <taxon>Mucoromycota</taxon>
        <taxon>Mortierellomycotina</taxon>
        <taxon>Mortierellomycetes</taxon>
        <taxon>Mortierellales</taxon>
        <taxon>Mortierellaceae</taxon>
        <taxon>Entomortierella</taxon>
    </lineage>
</organism>
<keyword evidence="1" id="KW-0732">Signal</keyword>
<reference evidence="2" key="2">
    <citation type="journal article" date="2022" name="Microbiol. Resour. Announc.">
        <title>Whole-Genome Sequence of Entomortierella parvispora E1425, a Mucoromycotan Fungus Associated with Burkholderiaceae-Related Endosymbiotic Bacteria.</title>
        <authorList>
            <person name="Herlambang A."/>
            <person name="Guo Y."/>
            <person name="Takashima Y."/>
            <person name="Narisawa K."/>
            <person name="Ohta H."/>
            <person name="Nishizawa T."/>
        </authorList>
    </citation>
    <scope>NUCLEOTIDE SEQUENCE</scope>
    <source>
        <strain evidence="2">E1425</strain>
    </source>
</reference>
<dbReference type="OrthoDB" id="2443686at2759"/>
<sequence>MFARAAVLLSVIALVVSAQSPEVLEAGTTPHKVAAVAAGLNEISPQGCYYNGCRCNISPGGLACLGSNVYQCSPSGDCCIYGYRESCAQCGRINC</sequence>
<comment type="caution">
    <text evidence="2">The sequence shown here is derived from an EMBL/GenBank/DDBJ whole genome shotgun (WGS) entry which is preliminary data.</text>
</comment>